<sequence length="107" mass="11429">MGFDRKQFEAANVTGAFGPRRVHLAALDAELCRRPGLLCGLVERDGLRVLRVMLEGAALRAVEVDCRGKPGGWVFTCADTGKPLGAVDDPAAVADRVIDVLADRVAR</sequence>
<dbReference type="AlphaFoldDB" id="D1A1J0"/>
<keyword evidence="2" id="KW-1185">Reference proteome</keyword>
<gene>
    <name evidence="1" type="ordered locus">Tcur_0308</name>
</gene>
<protein>
    <submittedName>
        <fullName evidence="1">Uncharacterized protein</fullName>
    </submittedName>
</protein>
<dbReference type="HOGENOM" id="CLU_2208804_0_0_11"/>
<evidence type="ECO:0000313" key="2">
    <source>
        <dbReference type="Proteomes" id="UP000001918"/>
    </source>
</evidence>
<reference evidence="1 2" key="1">
    <citation type="journal article" date="2011" name="Stand. Genomic Sci.">
        <title>Complete genome sequence of Thermomonospora curvata type strain (B9).</title>
        <authorList>
            <person name="Chertkov O."/>
            <person name="Sikorski J."/>
            <person name="Nolan M."/>
            <person name="Lapidus A."/>
            <person name="Lucas S."/>
            <person name="Del Rio T.G."/>
            <person name="Tice H."/>
            <person name="Cheng J.F."/>
            <person name="Goodwin L."/>
            <person name="Pitluck S."/>
            <person name="Liolios K."/>
            <person name="Ivanova N."/>
            <person name="Mavromatis K."/>
            <person name="Mikhailova N."/>
            <person name="Ovchinnikova G."/>
            <person name="Pati A."/>
            <person name="Chen A."/>
            <person name="Palaniappan K."/>
            <person name="Djao O.D."/>
            <person name="Land M."/>
            <person name="Hauser L."/>
            <person name="Chang Y.J."/>
            <person name="Jeffries C.D."/>
            <person name="Brettin T."/>
            <person name="Han C."/>
            <person name="Detter J.C."/>
            <person name="Rohde M."/>
            <person name="Goker M."/>
            <person name="Woyke T."/>
            <person name="Bristow J."/>
            <person name="Eisen J.A."/>
            <person name="Markowitz V."/>
            <person name="Hugenholtz P."/>
            <person name="Klenk H.P."/>
            <person name="Kyrpides N.C."/>
        </authorList>
    </citation>
    <scope>NUCLEOTIDE SEQUENCE [LARGE SCALE GENOMIC DNA]</scope>
    <source>
        <strain evidence="2">ATCC 19995 / DSM 43183 / JCM 3096 / KCTC 9072 / NBRC 15933 / NCIMB 10081 / Henssen B9</strain>
    </source>
</reference>
<accession>D1A1J0</accession>
<organism evidence="1 2">
    <name type="scientific">Thermomonospora curvata (strain ATCC 19995 / DSM 43183 / JCM 3096 / KCTC 9072 / NBRC 15933 / NCIMB 10081 / Henssen B9)</name>
    <dbReference type="NCBI Taxonomy" id="471852"/>
    <lineage>
        <taxon>Bacteria</taxon>
        <taxon>Bacillati</taxon>
        <taxon>Actinomycetota</taxon>
        <taxon>Actinomycetes</taxon>
        <taxon>Streptosporangiales</taxon>
        <taxon>Thermomonosporaceae</taxon>
        <taxon>Thermomonospora</taxon>
    </lineage>
</organism>
<dbReference type="Proteomes" id="UP000001918">
    <property type="component" value="Chromosome"/>
</dbReference>
<dbReference type="RefSeq" id="WP_012850696.1">
    <property type="nucleotide sequence ID" value="NC_013510.1"/>
</dbReference>
<dbReference type="OrthoDB" id="3480344at2"/>
<evidence type="ECO:0000313" key="1">
    <source>
        <dbReference type="EMBL" id="ACY95912.1"/>
    </source>
</evidence>
<proteinExistence type="predicted"/>
<dbReference type="KEGG" id="tcu:Tcur_0308"/>
<name>D1A1J0_THECD</name>
<dbReference type="EMBL" id="CP001738">
    <property type="protein sequence ID" value="ACY95912.1"/>
    <property type="molecule type" value="Genomic_DNA"/>
</dbReference>
<dbReference type="STRING" id="471852.Tcur_0308"/>